<organism evidence="2 3">
    <name type="scientific">Blastococcus xanthinilyticus</name>
    <dbReference type="NCBI Taxonomy" id="1564164"/>
    <lineage>
        <taxon>Bacteria</taxon>
        <taxon>Bacillati</taxon>
        <taxon>Actinomycetota</taxon>
        <taxon>Actinomycetes</taxon>
        <taxon>Geodermatophilales</taxon>
        <taxon>Geodermatophilaceae</taxon>
        <taxon>Blastococcus</taxon>
    </lineage>
</organism>
<dbReference type="InterPro" id="IPR035996">
    <property type="entry name" value="4pyrrol_Methylase_sf"/>
</dbReference>
<evidence type="ECO:0008006" key="4">
    <source>
        <dbReference type="Google" id="ProtNLM"/>
    </source>
</evidence>
<evidence type="ECO:0000256" key="1">
    <source>
        <dbReference type="ARBA" id="ARBA00023244"/>
    </source>
</evidence>
<proteinExistence type="predicted"/>
<dbReference type="GO" id="GO:0004851">
    <property type="term" value="F:uroporphyrin-III C-methyltransferase activity"/>
    <property type="evidence" value="ECO:0007669"/>
    <property type="project" value="TreeGrafter"/>
</dbReference>
<dbReference type="Gene3D" id="3.30.950.10">
    <property type="entry name" value="Methyltransferase, Cobalt-precorrin-4 Transmethylase, Domain 2"/>
    <property type="match status" value="1"/>
</dbReference>
<dbReference type="Proteomes" id="UP000322499">
    <property type="component" value="Unassembled WGS sequence"/>
</dbReference>
<dbReference type="InterPro" id="IPR050161">
    <property type="entry name" value="Siro_Cobalamin_biosynth"/>
</dbReference>
<keyword evidence="1" id="KW-0627">Porphyrin biosynthesis</keyword>
<dbReference type="EMBL" id="VNHW01000027">
    <property type="protein sequence ID" value="TYP81092.1"/>
    <property type="molecule type" value="Genomic_DNA"/>
</dbReference>
<dbReference type="InterPro" id="IPR014776">
    <property type="entry name" value="4pyrrole_Mease_sub2"/>
</dbReference>
<accession>A0A5S5CP11</accession>
<reference evidence="2 3" key="1">
    <citation type="submission" date="2019-07" db="EMBL/GenBank/DDBJ databases">
        <title>Genomic Encyclopedia of Archaeal and Bacterial Type Strains, Phase II (KMG-II): from individual species to whole genera.</title>
        <authorList>
            <person name="Goeker M."/>
        </authorList>
    </citation>
    <scope>NUCLEOTIDE SEQUENCE [LARGE SCALE GENOMIC DNA]</scope>
    <source>
        <strain evidence="2 3">DSM 46842</strain>
    </source>
</reference>
<gene>
    <name evidence="2" type="ORF">BD833_1271</name>
</gene>
<dbReference type="GO" id="GO:0019354">
    <property type="term" value="P:siroheme biosynthetic process"/>
    <property type="evidence" value="ECO:0007669"/>
    <property type="project" value="TreeGrafter"/>
</dbReference>
<dbReference type="PANTHER" id="PTHR45790">
    <property type="entry name" value="SIROHEME SYNTHASE-RELATED"/>
    <property type="match status" value="1"/>
</dbReference>
<keyword evidence="3" id="KW-1185">Reference proteome</keyword>
<evidence type="ECO:0000313" key="3">
    <source>
        <dbReference type="Proteomes" id="UP000322499"/>
    </source>
</evidence>
<dbReference type="AlphaFoldDB" id="A0A5S5CP11"/>
<protein>
    <recommendedName>
        <fullName evidence="4">Tetrapyrrole (Corrin/porphyrin) methylase-like protein</fullName>
    </recommendedName>
</protein>
<name>A0A5S5CP11_9ACTN</name>
<evidence type="ECO:0000313" key="2">
    <source>
        <dbReference type="EMBL" id="TYP81092.1"/>
    </source>
</evidence>
<comment type="caution">
    <text evidence="2">The sequence shown here is derived from an EMBL/GenBank/DDBJ whole genome shotgun (WGS) entry which is preliminary data.</text>
</comment>
<dbReference type="SUPFAM" id="SSF53790">
    <property type="entry name" value="Tetrapyrrole methylase"/>
    <property type="match status" value="1"/>
</dbReference>
<feature type="non-terminal residue" evidence="2">
    <location>
        <position position="1"/>
    </location>
</feature>
<sequence length="85" mass="8325">VLMGVDTAPAIAAALITHGRAADTPVAVVADGSTATQRTVRTTLAGLPAALVDAGIRPPAVWVVGEVVSLSTPRAAAPAVCRDGA</sequence>
<dbReference type="PANTHER" id="PTHR45790:SF3">
    <property type="entry name" value="S-ADENOSYL-L-METHIONINE-DEPENDENT UROPORPHYRINOGEN III METHYLTRANSFERASE, CHLOROPLASTIC"/>
    <property type="match status" value="1"/>
</dbReference>